<organism evidence="10 11">
    <name type="scientific">Prymnesium parvum</name>
    <name type="common">Toxic golden alga</name>
    <dbReference type="NCBI Taxonomy" id="97485"/>
    <lineage>
        <taxon>Eukaryota</taxon>
        <taxon>Haptista</taxon>
        <taxon>Haptophyta</taxon>
        <taxon>Prymnesiophyceae</taxon>
        <taxon>Prymnesiales</taxon>
        <taxon>Prymnesiaceae</taxon>
        <taxon>Prymnesium</taxon>
    </lineage>
</organism>
<dbReference type="GO" id="GO:0051213">
    <property type="term" value="F:dioxygenase activity"/>
    <property type="evidence" value="ECO:0007669"/>
    <property type="project" value="UniProtKB-KW"/>
</dbReference>
<dbReference type="PANTHER" id="PTHR46030">
    <property type="entry name" value="ALPHA-KETOGLUTARATE-DEPENDENT DIOXYGENASE ALKB HOMOLOG 6"/>
    <property type="match status" value="1"/>
</dbReference>
<comment type="similarity">
    <text evidence="2">Belongs to the alkB family.</text>
</comment>
<evidence type="ECO:0000256" key="4">
    <source>
        <dbReference type="ARBA" id="ARBA00022964"/>
    </source>
</evidence>
<name>A0AB34JAD6_PRYPA</name>
<dbReference type="SUPFAM" id="SSF51197">
    <property type="entry name" value="Clavaminate synthase-like"/>
    <property type="match status" value="1"/>
</dbReference>
<feature type="region of interest" description="Disordered" evidence="8">
    <location>
        <begin position="233"/>
        <end position="275"/>
    </location>
</feature>
<protein>
    <recommendedName>
        <fullName evidence="9">Fe2OG dioxygenase domain-containing protein</fullName>
    </recommendedName>
</protein>
<evidence type="ECO:0000259" key="9">
    <source>
        <dbReference type="PROSITE" id="PS51471"/>
    </source>
</evidence>
<dbReference type="InterPro" id="IPR005123">
    <property type="entry name" value="Oxoglu/Fe-dep_dioxygenase_dom"/>
</dbReference>
<dbReference type="InterPro" id="IPR037151">
    <property type="entry name" value="AlkB-like_sf"/>
</dbReference>
<keyword evidence="5" id="KW-0560">Oxidoreductase</keyword>
<evidence type="ECO:0000256" key="2">
    <source>
        <dbReference type="ARBA" id="ARBA00007879"/>
    </source>
</evidence>
<proteinExistence type="inferred from homology"/>
<feature type="region of interest" description="Disordered" evidence="8">
    <location>
        <begin position="14"/>
        <end position="50"/>
    </location>
</feature>
<dbReference type="InterPro" id="IPR027450">
    <property type="entry name" value="AlkB-like"/>
</dbReference>
<gene>
    <name evidence="10" type="ORF">AB1Y20_002874</name>
</gene>
<comment type="subcellular location">
    <subcellularLocation>
        <location evidence="1">Nucleus</location>
    </subcellularLocation>
</comment>
<dbReference type="Proteomes" id="UP001515480">
    <property type="component" value="Unassembled WGS sequence"/>
</dbReference>
<dbReference type="PANTHER" id="PTHR46030:SF1">
    <property type="entry name" value="ALPHA-KETOGLUTARATE-DEPENDENT DIOXYGENASE ALKB HOMOLOG 6"/>
    <property type="match status" value="1"/>
</dbReference>
<evidence type="ECO:0000256" key="1">
    <source>
        <dbReference type="ARBA" id="ARBA00004123"/>
    </source>
</evidence>
<evidence type="ECO:0000256" key="3">
    <source>
        <dbReference type="ARBA" id="ARBA00022723"/>
    </source>
</evidence>
<dbReference type="GO" id="GO:0005634">
    <property type="term" value="C:nucleus"/>
    <property type="evidence" value="ECO:0007669"/>
    <property type="project" value="UniProtKB-SubCell"/>
</dbReference>
<feature type="compositionally biased region" description="Low complexity" evidence="8">
    <location>
        <begin position="21"/>
        <end position="33"/>
    </location>
</feature>
<keyword evidence="11" id="KW-1185">Reference proteome</keyword>
<dbReference type="InterPro" id="IPR032862">
    <property type="entry name" value="ALKBH6"/>
</dbReference>
<reference evidence="10 11" key="1">
    <citation type="journal article" date="2024" name="Science">
        <title>Giant polyketide synthase enzymes in the biosynthesis of giant marine polyether toxins.</title>
        <authorList>
            <person name="Fallon T.R."/>
            <person name="Shende V.V."/>
            <person name="Wierzbicki I.H."/>
            <person name="Pendleton A.L."/>
            <person name="Watervoot N.F."/>
            <person name="Auber R.P."/>
            <person name="Gonzalez D.J."/>
            <person name="Wisecaver J.H."/>
            <person name="Moore B.S."/>
        </authorList>
    </citation>
    <scope>NUCLEOTIDE SEQUENCE [LARGE SCALE GENOMIC DNA]</scope>
    <source>
        <strain evidence="10 11">12B1</strain>
    </source>
</reference>
<dbReference type="PROSITE" id="PS51471">
    <property type="entry name" value="FE2OG_OXY"/>
    <property type="match status" value="1"/>
</dbReference>
<evidence type="ECO:0000256" key="8">
    <source>
        <dbReference type="SAM" id="MobiDB-lite"/>
    </source>
</evidence>
<feature type="domain" description="Fe2OG dioxygenase" evidence="9">
    <location>
        <begin position="150"/>
        <end position="286"/>
    </location>
</feature>
<dbReference type="EMBL" id="JBGBPQ010000010">
    <property type="protein sequence ID" value="KAL1518586.1"/>
    <property type="molecule type" value="Genomic_DNA"/>
</dbReference>
<feature type="compositionally biased region" description="Pro residues" evidence="8">
    <location>
        <begin position="34"/>
        <end position="48"/>
    </location>
</feature>
<dbReference type="Gene3D" id="2.60.120.590">
    <property type="entry name" value="Alpha-ketoglutarate-dependent dioxygenase AlkB-like"/>
    <property type="match status" value="1"/>
</dbReference>
<dbReference type="Pfam" id="PF13532">
    <property type="entry name" value="2OG-FeII_Oxy_2"/>
    <property type="match status" value="1"/>
</dbReference>
<evidence type="ECO:0000256" key="5">
    <source>
        <dbReference type="ARBA" id="ARBA00023002"/>
    </source>
</evidence>
<keyword evidence="3" id="KW-0479">Metal-binding</keyword>
<evidence type="ECO:0000313" key="11">
    <source>
        <dbReference type="Proteomes" id="UP001515480"/>
    </source>
</evidence>
<comment type="caution">
    <text evidence="10">The sequence shown here is derived from an EMBL/GenBank/DDBJ whole genome shotgun (WGS) entry which is preliminary data.</text>
</comment>
<evidence type="ECO:0000313" key="10">
    <source>
        <dbReference type="EMBL" id="KAL1518586.1"/>
    </source>
</evidence>
<evidence type="ECO:0000256" key="6">
    <source>
        <dbReference type="ARBA" id="ARBA00023004"/>
    </source>
</evidence>
<keyword evidence="7" id="KW-0539">Nucleus</keyword>
<dbReference type="GO" id="GO:0046872">
    <property type="term" value="F:metal ion binding"/>
    <property type="evidence" value="ECO:0007669"/>
    <property type="project" value="UniProtKB-KW"/>
</dbReference>
<keyword evidence="4" id="KW-0223">Dioxygenase</keyword>
<dbReference type="AlphaFoldDB" id="A0AB34JAD6"/>
<keyword evidence="6" id="KW-0408">Iron</keyword>
<sequence length="290" mass="31809">MALDFNALLAAERTRRRHGGAAPASASEAAGRSPAPPPAPCRSPPPPAVGEYCLPERQRRAAMSEAHRIQGEVQAVFHVADWMDEGEEQGLLRCINSIPDDCWVQLRSRRLLQLGGTPLPQGMQPEPLPSWASAVCDALVAAGVFSAEEPPNHVLVNEYLPGQGIAAHRDGPLYLSRVAIVSMGSHCTFQFVSDDVERRPHLQTLLPRRGLLVFEGDAYEKLLHEVVAQHADLPPQHHPSIRQQDASEYPPDSGLAQTPSKEEPGMATTERIPRERRVSLTVRRVLRVLS</sequence>
<accession>A0AB34JAD6</accession>
<evidence type="ECO:0000256" key="7">
    <source>
        <dbReference type="ARBA" id="ARBA00023242"/>
    </source>
</evidence>